<dbReference type="CDD" id="cd06261">
    <property type="entry name" value="TM_PBP2"/>
    <property type="match status" value="1"/>
</dbReference>
<feature type="transmembrane region" description="Helical" evidence="8">
    <location>
        <begin position="60"/>
        <end position="80"/>
    </location>
</feature>
<keyword evidence="2 8" id="KW-0813">Transport</keyword>
<dbReference type="SUPFAM" id="SSF161098">
    <property type="entry name" value="MetI-like"/>
    <property type="match status" value="1"/>
</dbReference>
<dbReference type="Pfam" id="PF00528">
    <property type="entry name" value="BPD_transp_1"/>
    <property type="match status" value="1"/>
</dbReference>
<name>A0A2U1TSG4_9GAMM</name>
<comment type="similarity">
    <text evidence="8">Belongs to the binding-protein-dependent transport system permease family.</text>
</comment>
<evidence type="ECO:0000256" key="1">
    <source>
        <dbReference type="ARBA" id="ARBA00004429"/>
    </source>
</evidence>
<proteinExistence type="inferred from homology"/>
<keyword evidence="4" id="KW-0997">Cell inner membrane</keyword>
<feature type="transmembrane region" description="Helical" evidence="8">
    <location>
        <begin position="296"/>
        <end position="316"/>
    </location>
</feature>
<comment type="subcellular location">
    <subcellularLocation>
        <location evidence="1">Cell inner membrane</location>
        <topology evidence="1">Multi-pass membrane protein</topology>
    </subcellularLocation>
    <subcellularLocation>
        <location evidence="8">Cell membrane</location>
        <topology evidence="8">Multi-pass membrane protein</topology>
    </subcellularLocation>
</comment>
<evidence type="ECO:0000259" key="9">
    <source>
        <dbReference type="PROSITE" id="PS50928"/>
    </source>
</evidence>
<keyword evidence="5 8" id="KW-0812">Transmembrane</keyword>
<dbReference type="PANTHER" id="PTHR30151">
    <property type="entry name" value="ALKANE SULFONATE ABC TRANSPORTER-RELATED, MEMBRANE SUBUNIT"/>
    <property type="match status" value="1"/>
</dbReference>
<evidence type="ECO:0000256" key="3">
    <source>
        <dbReference type="ARBA" id="ARBA00022475"/>
    </source>
</evidence>
<keyword evidence="7 8" id="KW-0472">Membrane</keyword>
<evidence type="ECO:0000313" key="10">
    <source>
        <dbReference type="EMBL" id="PWC12338.1"/>
    </source>
</evidence>
<evidence type="ECO:0000256" key="7">
    <source>
        <dbReference type="ARBA" id="ARBA00023136"/>
    </source>
</evidence>
<dbReference type="PANTHER" id="PTHR30151:SF41">
    <property type="entry name" value="ABC TRANSPORTER PERMEASE PROTEIN"/>
    <property type="match status" value="1"/>
</dbReference>
<feature type="transmembrane region" description="Helical" evidence="8">
    <location>
        <begin position="175"/>
        <end position="193"/>
    </location>
</feature>
<dbReference type="EMBL" id="QDKJ01000007">
    <property type="protein sequence ID" value="PWC12338.1"/>
    <property type="molecule type" value="Genomic_DNA"/>
</dbReference>
<feature type="domain" description="ABC transmembrane type-1" evidence="9">
    <location>
        <begin position="167"/>
        <end position="352"/>
    </location>
</feature>
<dbReference type="Gene3D" id="1.10.3720.10">
    <property type="entry name" value="MetI-like"/>
    <property type="match status" value="1"/>
</dbReference>
<reference evidence="10 11" key="1">
    <citation type="submission" date="2018-04" db="EMBL/GenBank/DDBJ databases">
        <title>Brenneria corticis sp.nov.</title>
        <authorList>
            <person name="Li Y."/>
        </authorList>
    </citation>
    <scope>NUCLEOTIDE SEQUENCE [LARGE SCALE GENOMIC DNA]</scope>
    <source>
        <strain evidence="10 11">LMG 27715</strain>
    </source>
</reference>
<feature type="transmembrane region" description="Helical" evidence="8">
    <location>
        <begin position="233"/>
        <end position="252"/>
    </location>
</feature>
<feature type="transmembrane region" description="Helical" evidence="8">
    <location>
        <begin position="328"/>
        <end position="348"/>
    </location>
</feature>
<protein>
    <submittedName>
        <fullName evidence="10">ABC transporter permease</fullName>
    </submittedName>
</protein>
<dbReference type="Proteomes" id="UP000245138">
    <property type="component" value="Unassembled WGS sequence"/>
</dbReference>
<evidence type="ECO:0000256" key="2">
    <source>
        <dbReference type="ARBA" id="ARBA00022448"/>
    </source>
</evidence>
<evidence type="ECO:0000256" key="4">
    <source>
        <dbReference type="ARBA" id="ARBA00022519"/>
    </source>
</evidence>
<feature type="transmembrane region" description="Helical" evidence="8">
    <location>
        <begin position="86"/>
        <end position="104"/>
    </location>
</feature>
<dbReference type="AlphaFoldDB" id="A0A2U1TSG4"/>
<evidence type="ECO:0000256" key="8">
    <source>
        <dbReference type="RuleBase" id="RU363032"/>
    </source>
</evidence>
<sequence length="366" mass="38860">MRKSVPGGVGLVVALIAALLGLGQCLPGMLAGTAVSVMAVLLLLLCVTVLAMLPLSSPWYLALLMVLIVAAAGLLLLPGVMAQADAPYWLAIFALGLLACHSVQRLATIDSRKLPASVVATLFGVWVIYFWQLLVTVFAVPQVLLPAPLDIVRALYQNAGPLSGDFVQTVLKSVLVGYLLGSGMGIAVGILIDRLPFLQRGLLPLANLTSTIPLVGVAPIAVMWFGFDWPSKAAVIVLVTFFPALVSTLAGLQASGKLERELMYCYAATPRKTLWVLRLPAALPFIFNALKVNATLALISAIVAEFFGSPTSGLGFRISTEAARMHMSTVWAAIVVASVVGSVFYALLVRLEKKVNFWHPSVRGES</sequence>
<accession>A0A2U1TSG4</accession>
<feature type="transmembrane region" description="Helical" evidence="8">
    <location>
        <begin position="116"/>
        <end position="140"/>
    </location>
</feature>
<evidence type="ECO:0000313" key="11">
    <source>
        <dbReference type="Proteomes" id="UP000245138"/>
    </source>
</evidence>
<dbReference type="PROSITE" id="PS50928">
    <property type="entry name" value="ABC_TM1"/>
    <property type="match status" value="1"/>
</dbReference>
<evidence type="ECO:0000256" key="6">
    <source>
        <dbReference type="ARBA" id="ARBA00022989"/>
    </source>
</evidence>
<keyword evidence="6 8" id="KW-1133">Transmembrane helix</keyword>
<feature type="transmembrane region" description="Helical" evidence="8">
    <location>
        <begin position="205"/>
        <end position="227"/>
    </location>
</feature>
<dbReference type="GO" id="GO:0005886">
    <property type="term" value="C:plasma membrane"/>
    <property type="evidence" value="ECO:0007669"/>
    <property type="project" value="UniProtKB-SubCell"/>
</dbReference>
<dbReference type="OrthoDB" id="8138334at2"/>
<gene>
    <name evidence="10" type="ORF">B4923_10860</name>
</gene>
<evidence type="ECO:0000256" key="5">
    <source>
        <dbReference type="ARBA" id="ARBA00022692"/>
    </source>
</evidence>
<comment type="caution">
    <text evidence="10">The sequence shown here is derived from an EMBL/GenBank/DDBJ whole genome shotgun (WGS) entry which is preliminary data.</text>
</comment>
<keyword evidence="3" id="KW-1003">Cell membrane</keyword>
<organism evidence="10 11">
    <name type="scientific">Brenneria roseae subsp. americana</name>
    <dbReference type="NCBI Taxonomy" id="1508507"/>
    <lineage>
        <taxon>Bacteria</taxon>
        <taxon>Pseudomonadati</taxon>
        <taxon>Pseudomonadota</taxon>
        <taxon>Gammaproteobacteria</taxon>
        <taxon>Enterobacterales</taxon>
        <taxon>Pectobacteriaceae</taxon>
        <taxon>Brenneria</taxon>
    </lineage>
</organism>
<feature type="transmembrane region" description="Helical" evidence="8">
    <location>
        <begin position="33"/>
        <end position="53"/>
    </location>
</feature>
<dbReference type="InterPro" id="IPR035906">
    <property type="entry name" value="MetI-like_sf"/>
</dbReference>
<dbReference type="InterPro" id="IPR000515">
    <property type="entry name" value="MetI-like"/>
</dbReference>
<dbReference type="GO" id="GO:0055085">
    <property type="term" value="P:transmembrane transport"/>
    <property type="evidence" value="ECO:0007669"/>
    <property type="project" value="InterPro"/>
</dbReference>
<keyword evidence="11" id="KW-1185">Reference proteome</keyword>